<evidence type="ECO:0000313" key="1">
    <source>
        <dbReference type="EMBL" id="CAJ2674007.1"/>
    </source>
</evidence>
<reference evidence="1" key="1">
    <citation type="submission" date="2023-10" db="EMBL/GenBank/DDBJ databases">
        <authorList>
            <person name="Rodriguez Cubillos JULIANA M."/>
            <person name="De Vega J."/>
        </authorList>
    </citation>
    <scope>NUCLEOTIDE SEQUENCE</scope>
</reference>
<comment type="caution">
    <text evidence="1">The sequence shown here is derived from an EMBL/GenBank/DDBJ whole genome shotgun (WGS) entry which is preliminary data.</text>
</comment>
<accession>A0ACB0LZS4</accession>
<proteinExistence type="predicted"/>
<evidence type="ECO:0000313" key="2">
    <source>
        <dbReference type="Proteomes" id="UP001177021"/>
    </source>
</evidence>
<sequence length="1018" mass="112378">MLQNMKLLPISCLLLYFCLFVIATSLHAATKVQGREADALLKWKASLDNQSKPLLSSWIGNNPCGGWEGITCDHDSKSIYKVNLTDIGLKGTLQSLNFSSLPKFRSLSLRNNSFYGVIPDHIGLMSGLETLDLSINKLTGSIPNSISNLSKLSYLDLSTNYLNGLISISISKLTNLSYLHIHDNQLFGHIPREIRNLVNLKKLYLGVNNLSGFIPREVGFLKQLNDLDLSNNNLSGTIPSTIGNLSNLYFLYLYDNYLSGSIPREVGNLYSLSTIQLVQNNLFGPIPSSLGNLINLESLLLNQNKLSGPIPSTIGNLTKLSTLYVFSNKLSGNIPKEMNKITNLEDLQLADNNFIGQLPHNICVGGKLTWFSASNNHFTGLVPKSLKNCYSLKRARLEGNQLTDNITNSFGVYPNLDYMELSDNNLYGHLSPNWGNCKSLTSLKISNNNITGSIPPELGKATNLHILNLSSNHLIGNIPNDLGNLTSLIELSLSNNHLSGEVPVQIASLHELTALELATNNLNGIIPEQLGSLFGLLHLNMSQNKFHGNIPLEFGQLEVIEDLDLSGNFLNGAIPAMLGQLNHLQTLNLSHNNLSGTIPLRYGEMLSLTTVDISYNQFEGPIPSIPAFQKAHIEELRNNKDLCGNASTLKLCPKSSGNSHTPKTNKILVLVLPLTLGTVLIALFVYGFSYHLWRTSSTKNKVVEESHTENLFAIWSFDGKMVYENIIEATEAFDNKHLIGVGGHGSVYKAELPTGQVVAVKKLHSLQNGEMSNLKTFSSEIQALTEIRHRNIVKLYGYCSHPLHSFLVYEFLEKGSVDKILKDDELATAFDWKMRVNAIKDVANALCYMHNDCSPPIVHRDISSKNVILDLEYVAHVSDFGTAKFLNPDSSNWTSFVGTFGYAAPELAYTMVVNEKCDVYSFGVLTMEILFGKHPGDIVSTLLQSSGLFQTVDAMSLDDKLDQRLPHPTNHIWKEVVSIIRIACHCLIESPHSRPSMEQVCKEIVMSKASSNIAMGVI</sequence>
<organism evidence="1 2">
    <name type="scientific">Trifolium pratense</name>
    <name type="common">Red clover</name>
    <dbReference type="NCBI Taxonomy" id="57577"/>
    <lineage>
        <taxon>Eukaryota</taxon>
        <taxon>Viridiplantae</taxon>
        <taxon>Streptophyta</taxon>
        <taxon>Embryophyta</taxon>
        <taxon>Tracheophyta</taxon>
        <taxon>Spermatophyta</taxon>
        <taxon>Magnoliopsida</taxon>
        <taxon>eudicotyledons</taxon>
        <taxon>Gunneridae</taxon>
        <taxon>Pentapetalae</taxon>
        <taxon>rosids</taxon>
        <taxon>fabids</taxon>
        <taxon>Fabales</taxon>
        <taxon>Fabaceae</taxon>
        <taxon>Papilionoideae</taxon>
        <taxon>50 kb inversion clade</taxon>
        <taxon>NPAAA clade</taxon>
        <taxon>Hologalegina</taxon>
        <taxon>IRL clade</taxon>
        <taxon>Trifolieae</taxon>
        <taxon>Trifolium</taxon>
    </lineage>
</organism>
<keyword evidence="2" id="KW-1185">Reference proteome</keyword>
<dbReference type="Proteomes" id="UP001177021">
    <property type="component" value="Unassembled WGS sequence"/>
</dbReference>
<gene>
    <name evidence="1" type="ORF">MILVUS5_LOCUS37377</name>
</gene>
<name>A0ACB0LZS4_TRIPR</name>
<dbReference type="EMBL" id="CASHSV030000716">
    <property type="protein sequence ID" value="CAJ2674007.1"/>
    <property type="molecule type" value="Genomic_DNA"/>
</dbReference>
<protein>
    <submittedName>
        <fullName evidence="1">Uncharacterized protein</fullName>
    </submittedName>
</protein>